<keyword evidence="3" id="KW-1185">Reference proteome</keyword>
<sequence>MPDIQLEPLVASRVSLKKTLVRYLGYLLLTALVCQGLYWSLLLEEIPRFSETSFVELAQTAALAASLACLWCARRKGLYSYGIPLLFGWLLASLVREQDAMLDSIIDDLWQWCVGLIALVTVTHTVRHRRRIARELGQFIQESAFGLFMGGFFTVYVFSRLMGRHELWQAVLGSAYEYRIKSGVEESLELMGYLLMLYACIELWARARERHQGGKGDARRVFARAPRLHTPSEKQRNHA</sequence>
<feature type="transmembrane region" description="Helical" evidence="1">
    <location>
        <begin position="53"/>
        <end position="71"/>
    </location>
</feature>
<feature type="transmembrane region" description="Helical" evidence="1">
    <location>
        <begin position="139"/>
        <end position="158"/>
    </location>
</feature>
<gene>
    <name evidence="2" type="ORF">OQ287_14245</name>
</gene>
<evidence type="ECO:0000256" key="1">
    <source>
        <dbReference type="SAM" id="Phobius"/>
    </source>
</evidence>
<keyword evidence="1" id="KW-0812">Transmembrane</keyword>
<keyword evidence="1" id="KW-0472">Membrane</keyword>
<name>A0AA41ZNX3_9GAMM</name>
<protein>
    <submittedName>
        <fullName evidence="2">Uncharacterized protein</fullName>
    </submittedName>
</protein>
<proteinExistence type="predicted"/>
<reference evidence="2" key="1">
    <citation type="submission" date="2022-11" db="EMBL/GenBank/DDBJ databases">
        <title>Larsenimonas rhizosphaerae sp. nov., isolated from a tidal mudflat.</title>
        <authorList>
            <person name="Lee S.D."/>
            <person name="Kim I.S."/>
        </authorList>
    </citation>
    <scope>NUCLEOTIDE SEQUENCE</scope>
    <source>
        <strain evidence="2">GH2-1</strain>
    </source>
</reference>
<feature type="transmembrane region" description="Helical" evidence="1">
    <location>
        <begin position="78"/>
        <end position="97"/>
    </location>
</feature>
<organism evidence="2 3">
    <name type="scientific">Larsenimonas rhizosphaerae</name>
    <dbReference type="NCBI Taxonomy" id="2944682"/>
    <lineage>
        <taxon>Bacteria</taxon>
        <taxon>Pseudomonadati</taxon>
        <taxon>Pseudomonadota</taxon>
        <taxon>Gammaproteobacteria</taxon>
        <taxon>Oceanospirillales</taxon>
        <taxon>Halomonadaceae</taxon>
        <taxon>Larsenimonas</taxon>
    </lineage>
</organism>
<dbReference type="AlphaFoldDB" id="A0AA41ZNX3"/>
<accession>A0AA41ZNX3</accession>
<evidence type="ECO:0000313" key="2">
    <source>
        <dbReference type="EMBL" id="MCX2525403.1"/>
    </source>
</evidence>
<dbReference type="RefSeq" id="WP_250938168.1">
    <property type="nucleotide sequence ID" value="NZ_JAMLJK010000002.1"/>
</dbReference>
<evidence type="ECO:0000313" key="3">
    <source>
        <dbReference type="Proteomes" id="UP001165678"/>
    </source>
</evidence>
<dbReference type="EMBL" id="JAPIVE010000004">
    <property type="protein sequence ID" value="MCX2525403.1"/>
    <property type="molecule type" value="Genomic_DNA"/>
</dbReference>
<feature type="transmembrane region" description="Helical" evidence="1">
    <location>
        <begin position="109"/>
        <end position="127"/>
    </location>
</feature>
<comment type="caution">
    <text evidence="2">The sequence shown here is derived from an EMBL/GenBank/DDBJ whole genome shotgun (WGS) entry which is preliminary data.</text>
</comment>
<feature type="transmembrane region" description="Helical" evidence="1">
    <location>
        <begin position="20"/>
        <end position="41"/>
    </location>
</feature>
<keyword evidence="1" id="KW-1133">Transmembrane helix</keyword>
<dbReference type="Proteomes" id="UP001165678">
    <property type="component" value="Unassembled WGS sequence"/>
</dbReference>